<dbReference type="AlphaFoldDB" id="A0A940DRJ5"/>
<evidence type="ECO:0000256" key="4">
    <source>
        <dbReference type="ARBA" id="ARBA00022989"/>
    </source>
</evidence>
<reference evidence="7" key="1">
    <citation type="submission" date="2020-10" db="EMBL/GenBank/DDBJ databases">
        <authorList>
            <person name="Gilroy R."/>
        </authorList>
    </citation>
    <scope>NUCLEOTIDE SEQUENCE</scope>
    <source>
        <strain evidence="7">F1-3629</strain>
    </source>
</reference>
<keyword evidence="2 6" id="KW-0812">Transmembrane</keyword>
<protein>
    <submittedName>
        <fullName evidence="7">Rod shape-determining protein RodA</fullName>
    </submittedName>
</protein>
<dbReference type="GO" id="GO:0015648">
    <property type="term" value="F:lipid-linked peptidoglycan transporter activity"/>
    <property type="evidence" value="ECO:0007669"/>
    <property type="project" value="TreeGrafter"/>
</dbReference>
<feature type="transmembrane region" description="Helical" evidence="6">
    <location>
        <begin position="12"/>
        <end position="34"/>
    </location>
</feature>
<keyword evidence="4 6" id="KW-1133">Transmembrane helix</keyword>
<evidence type="ECO:0000256" key="2">
    <source>
        <dbReference type="ARBA" id="ARBA00022692"/>
    </source>
</evidence>
<evidence type="ECO:0000256" key="5">
    <source>
        <dbReference type="ARBA" id="ARBA00023136"/>
    </source>
</evidence>
<dbReference type="PANTHER" id="PTHR30474">
    <property type="entry name" value="CELL CYCLE PROTEIN"/>
    <property type="match status" value="1"/>
</dbReference>
<evidence type="ECO:0000313" key="8">
    <source>
        <dbReference type="Proteomes" id="UP000771749"/>
    </source>
</evidence>
<evidence type="ECO:0000256" key="3">
    <source>
        <dbReference type="ARBA" id="ARBA00022960"/>
    </source>
</evidence>
<keyword evidence="5 6" id="KW-0472">Membrane</keyword>
<accession>A0A940DRJ5</accession>
<reference evidence="7" key="2">
    <citation type="journal article" date="2021" name="PeerJ">
        <title>Extensive microbial diversity within the chicken gut microbiome revealed by metagenomics and culture.</title>
        <authorList>
            <person name="Gilroy R."/>
            <person name="Ravi A."/>
            <person name="Getino M."/>
            <person name="Pursley I."/>
            <person name="Horton D.L."/>
            <person name="Alikhan N.F."/>
            <person name="Baker D."/>
            <person name="Gharbi K."/>
            <person name="Hall N."/>
            <person name="Watson M."/>
            <person name="Adriaenssens E.M."/>
            <person name="Foster-Nyarko E."/>
            <person name="Jarju S."/>
            <person name="Secka A."/>
            <person name="Antonio M."/>
            <person name="Oren A."/>
            <person name="Chaudhuri R.R."/>
            <person name="La Ragione R."/>
            <person name="Hildebrand F."/>
            <person name="Pallen M.J."/>
        </authorList>
    </citation>
    <scope>NUCLEOTIDE SEQUENCE</scope>
    <source>
        <strain evidence="7">F1-3629</strain>
    </source>
</reference>
<dbReference type="GO" id="GO:0005886">
    <property type="term" value="C:plasma membrane"/>
    <property type="evidence" value="ECO:0007669"/>
    <property type="project" value="TreeGrafter"/>
</dbReference>
<comment type="subcellular location">
    <subcellularLocation>
        <location evidence="1">Membrane</location>
        <topology evidence="1">Multi-pass membrane protein</topology>
    </subcellularLocation>
</comment>
<comment type="caution">
    <text evidence="7">The sequence shown here is derived from an EMBL/GenBank/DDBJ whole genome shotgun (WGS) entry which is preliminary data.</text>
</comment>
<dbReference type="GO" id="GO:0008360">
    <property type="term" value="P:regulation of cell shape"/>
    <property type="evidence" value="ECO:0007669"/>
    <property type="project" value="UniProtKB-KW"/>
</dbReference>
<dbReference type="PANTHER" id="PTHR30474:SF1">
    <property type="entry name" value="PEPTIDOGLYCAN GLYCOSYLTRANSFERASE MRDB"/>
    <property type="match status" value="1"/>
</dbReference>
<dbReference type="InterPro" id="IPR001182">
    <property type="entry name" value="FtsW/RodA"/>
</dbReference>
<gene>
    <name evidence="7" type="primary">rodA</name>
    <name evidence="7" type="ORF">IAC07_08660</name>
</gene>
<feature type="transmembrane region" description="Helical" evidence="6">
    <location>
        <begin position="272"/>
        <end position="290"/>
    </location>
</feature>
<feature type="transmembrane region" description="Helical" evidence="6">
    <location>
        <begin position="296"/>
        <end position="318"/>
    </location>
</feature>
<evidence type="ECO:0000256" key="6">
    <source>
        <dbReference type="SAM" id="Phobius"/>
    </source>
</evidence>
<evidence type="ECO:0000313" key="7">
    <source>
        <dbReference type="EMBL" id="MBO8454775.1"/>
    </source>
</evidence>
<feature type="transmembrane region" description="Helical" evidence="6">
    <location>
        <begin position="146"/>
        <end position="165"/>
    </location>
</feature>
<dbReference type="EMBL" id="JADIMJ010000130">
    <property type="protein sequence ID" value="MBO8454775.1"/>
    <property type="molecule type" value="Genomic_DNA"/>
</dbReference>
<name>A0A940DRJ5_9BACT</name>
<feature type="transmembrane region" description="Helical" evidence="6">
    <location>
        <begin position="84"/>
        <end position="102"/>
    </location>
</feature>
<evidence type="ECO:0000256" key="1">
    <source>
        <dbReference type="ARBA" id="ARBA00004141"/>
    </source>
</evidence>
<dbReference type="NCBIfam" id="NF037961">
    <property type="entry name" value="RodA_shape"/>
    <property type="match status" value="1"/>
</dbReference>
<dbReference type="GO" id="GO:0032153">
    <property type="term" value="C:cell division site"/>
    <property type="evidence" value="ECO:0007669"/>
    <property type="project" value="TreeGrafter"/>
</dbReference>
<dbReference type="GO" id="GO:0051301">
    <property type="term" value="P:cell division"/>
    <property type="evidence" value="ECO:0007669"/>
    <property type="project" value="InterPro"/>
</dbReference>
<dbReference type="Pfam" id="PF01098">
    <property type="entry name" value="FTSW_RODA_SPOVE"/>
    <property type="match status" value="2"/>
</dbReference>
<dbReference type="Proteomes" id="UP000771749">
    <property type="component" value="Unassembled WGS sequence"/>
</dbReference>
<feature type="non-terminal residue" evidence="7">
    <location>
        <position position="371"/>
    </location>
</feature>
<feature type="transmembrane region" description="Helical" evidence="6">
    <location>
        <begin position="54"/>
        <end position="72"/>
    </location>
</feature>
<feature type="transmembrane region" description="Helical" evidence="6">
    <location>
        <begin position="233"/>
        <end position="251"/>
    </location>
</feature>
<organism evidence="7 8">
    <name type="scientific">Candidatus Cryptobacteroides gallistercoris</name>
    <dbReference type="NCBI Taxonomy" id="2840765"/>
    <lineage>
        <taxon>Bacteria</taxon>
        <taxon>Pseudomonadati</taxon>
        <taxon>Bacteroidota</taxon>
        <taxon>Bacteroidia</taxon>
        <taxon>Bacteroidales</taxon>
        <taxon>Candidatus Cryptobacteroides</taxon>
    </lineage>
</organism>
<keyword evidence="3" id="KW-0133">Cell shape</keyword>
<sequence length="371" mass="40812">MNRLTGRGLMETIDWKLVICYLLLVMIGWMNIYASIHSSEPASIFDFSCRSGKQFVWIVTAVGLAAVILFALNPRAYESLSVPIYGFTILLLIAVIFLGTEVKGSRSWFSFGPVSFQPAELSKIATSLMLAMVMSQSGYKIGNMRHFLVTAAVILVPMAIIVAQSETGSALVYVGFVFMLYREGLSGWLLFMIGMAILLFILTLTSSSYTSVLVLAAVVSLCNAMYYDRIKSWMKTYLPAFIVLGLLPFLYDKLPGLTDNPEAFILKVKPMYVFAAAAAVTIPIMAFRAFRSGGAFRWLAIASFIAGVLFVFSVDFLFHDVLQDHQRKRIEVLLGLKDDPTGVGYNVNQSMIAIGSGGLFGKGFLKGTQTT</sequence>
<proteinExistence type="predicted"/>